<dbReference type="RefSeq" id="WP_136405507.1">
    <property type="nucleotide sequence ID" value="NZ_SSWX01000004.1"/>
</dbReference>
<reference evidence="6 7" key="1">
    <citation type="submission" date="2019-04" db="EMBL/GenBank/DDBJ databases">
        <title>Lampropedia sp YIM MLB12 draf genome.</title>
        <authorList>
            <person name="Wang Y.-X."/>
        </authorList>
    </citation>
    <scope>NUCLEOTIDE SEQUENCE [LARGE SCALE GENOMIC DNA]</scope>
    <source>
        <strain evidence="6 7">YIM MLB12</strain>
    </source>
</reference>
<evidence type="ECO:0000256" key="2">
    <source>
        <dbReference type="ARBA" id="ARBA00010740"/>
    </source>
</evidence>
<dbReference type="AlphaFoldDB" id="A0A4S5BRU5"/>
<dbReference type="Proteomes" id="UP000306236">
    <property type="component" value="Unassembled WGS sequence"/>
</dbReference>
<organism evidence="6 7">
    <name type="scientific">Lampropedia aestuarii</name>
    <dbReference type="NCBI Taxonomy" id="2562762"/>
    <lineage>
        <taxon>Bacteria</taxon>
        <taxon>Pseudomonadati</taxon>
        <taxon>Pseudomonadota</taxon>
        <taxon>Betaproteobacteria</taxon>
        <taxon>Burkholderiales</taxon>
        <taxon>Comamonadaceae</taxon>
        <taxon>Lampropedia</taxon>
    </lineage>
</organism>
<dbReference type="PANTHER" id="PTHR38099">
    <property type="entry name" value="LARGE RIBOSOMAL RNA SUBUNIT ACCUMULATION PROTEIN YCED"/>
    <property type="match status" value="1"/>
</dbReference>
<comment type="caution">
    <text evidence="6">The sequence shown here is derived from an EMBL/GenBank/DDBJ whole genome shotgun (WGS) entry which is preliminary data.</text>
</comment>
<accession>A0A4S5BRU5</accession>
<evidence type="ECO:0000256" key="1">
    <source>
        <dbReference type="ARBA" id="ARBA00002868"/>
    </source>
</evidence>
<name>A0A4S5BRU5_9BURK</name>
<evidence type="ECO:0000256" key="4">
    <source>
        <dbReference type="ARBA" id="ARBA00022517"/>
    </source>
</evidence>
<evidence type="ECO:0000313" key="7">
    <source>
        <dbReference type="Proteomes" id="UP000306236"/>
    </source>
</evidence>
<keyword evidence="4" id="KW-0690">Ribosome biogenesis</keyword>
<dbReference type="Pfam" id="PF02620">
    <property type="entry name" value="YceD"/>
    <property type="match status" value="1"/>
</dbReference>
<evidence type="ECO:0000256" key="5">
    <source>
        <dbReference type="ARBA" id="ARBA00031841"/>
    </source>
</evidence>
<dbReference type="InterPro" id="IPR003772">
    <property type="entry name" value="YceD"/>
</dbReference>
<protein>
    <recommendedName>
        <fullName evidence="3">Large ribosomal RNA subunit accumulation protein YceD</fullName>
    </recommendedName>
    <alternativeName>
        <fullName evidence="5">23S rRNA accumulation protein YceD</fullName>
    </alternativeName>
</protein>
<evidence type="ECO:0000256" key="3">
    <source>
        <dbReference type="ARBA" id="ARBA00015716"/>
    </source>
</evidence>
<sequence length="191" mass="21233">MEKKYQFERLDVLAFAKAQGVIEQSMTLAEMPRLALEAAAGTEASRIEVDWRAAGVMRSDAATGDVPWLLCEAQVELPMQCQRCLQPVDVAVETSQWFRFVATEEEADKEDEEALEDVMSLEEPLNVLRLVEDDLLMALPSVVMHEDCQPPVVLQARTPDFTLTRSGRPNPFAKLAELAVTRLAKGGEKAD</sequence>
<dbReference type="InterPro" id="IPR039255">
    <property type="entry name" value="YceD_bac"/>
</dbReference>
<gene>
    <name evidence="6" type="ORF">E8K88_04805</name>
</gene>
<dbReference type="GO" id="GO:0005829">
    <property type="term" value="C:cytosol"/>
    <property type="evidence" value="ECO:0007669"/>
    <property type="project" value="TreeGrafter"/>
</dbReference>
<dbReference type="EMBL" id="SSWX01000004">
    <property type="protein sequence ID" value="THJ35310.1"/>
    <property type="molecule type" value="Genomic_DNA"/>
</dbReference>
<comment type="function">
    <text evidence="1">Plays a role in synthesis, processing and/or stability of 23S rRNA.</text>
</comment>
<keyword evidence="7" id="KW-1185">Reference proteome</keyword>
<dbReference type="GO" id="GO:0042254">
    <property type="term" value="P:ribosome biogenesis"/>
    <property type="evidence" value="ECO:0007669"/>
    <property type="project" value="UniProtKB-KW"/>
</dbReference>
<dbReference type="OrthoDB" id="5297600at2"/>
<comment type="similarity">
    <text evidence="2">Belongs to the DUF177 domain family.</text>
</comment>
<proteinExistence type="inferred from homology"/>
<evidence type="ECO:0000313" key="6">
    <source>
        <dbReference type="EMBL" id="THJ35310.1"/>
    </source>
</evidence>
<dbReference type="PANTHER" id="PTHR38099:SF1">
    <property type="entry name" value="LARGE RIBOSOMAL RNA SUBUNIT ACCUMULATION PROTEIN YCED"/>
    <property type="match status" value="1"/>
</dbReference>